<dbReference type="PROSITE" id="PS00211">
    <property type="entry name" value="ABC_TRANSPORTER_1"/>
    <property type="match status" value="1"/>
</dbReference>
<keyword evidence="7" id="KW-1185">Reference proteome</keyword>
<dbReference type="AlphaFoldDB" id="C7NJ38"/>
<dbReference type="InterPro" id="IPR003439">
    <property type="entry name" value="ABC_transporter-like_ATP-bd"/>
</dbReference>
<evidence type="ECO:0000256" key="1">
    <source>
        <dbReference type="ARBA" id="ARBA00005417"/>
    </source>
</evidence>
<comment type="similarity">
    <text evidence="1">Belongs to the ABC transporter superfamily.</text>
</comment>
<dbReference type="GO" id="GO:0005524">
    <property type="term" value="F:ATP binding"/>
    <property type="evidence" value="ECO:0007669"/>
    <property type="project" value="UniProtKB-KW"/>
</dbReference>
<evidence type="ECO:0000313" key="7">
    <source>
        <dbReference type="Proteomes" id="UP000006666"/>
    </source>
</evidence>
<dbReference type="EMBL" id="CP001686">
    <property type="protein sequence ID" value="ACV05263.1"/>
    <property type="molecule type" value="Genomic_DNA"/>
</dbReference>
<evidence type="ECO:0000256" key="4">
    <source>
        <dbReference type="ARBA" id="ARBA00022840"/>
    </source>
</evidence>
<dbReference type="Pfam" id="PF00005">
    <property type="entry name" value="ABC_tran"/>
    <property type="match status" value="1"/>
</dbReference>
<organism evidence="6 7">
    <name type="scientific">Kytococcus sedentarius (strain ATCC 14392 / DSM 20547 / JCM 11482 / CCUG 33030 / NBRC 15357 / NCTC 11040 / CCM 314 / 541)</name>
    <name type="common">Micrococcus sedentarius</name>
    <dbReference type="NCBI Taxonomy" id="478801"/>
    <lineage>
        <taxon>Bacteria</taxon>
        <taxon>Bacillati</taxon>
        <taxon>Actinomycetota</taxon>
        <taxon>Actinomycetes</taxon>
        <taxon>Micrococcales</taxon>
        <taxon>Kytococcaceae</taxon>
        <taxon>Kytococcus</taxon>
    </lineage>
</organism>
<accession>C7NJ38</accession>
<evidence type="ECO:0000259" key="5">
    <source>
        <dbReference type="PROSITE" id="PS50893"/>
    </source>
</evidence>
<evidence type="ECO:0000256" key="3">
    <source>
        <dbReference type="ARBA" id="ARBA00022741"/>
    </source>
</evidence>
<dbReference type="eggNOG" id="COG1122">
    <property type="taxonomic scope" value="Bacteria"/>
</dbReference>
<dbReference type="InterPro" id="IPR027417">
    <property type="entry name" value="P-loop_NTPase"/>
</dbReference>
<dbReference type="GO" id="GO:0043190">
    <property type="term" value="C:ATP-binding cassette (ABC) transporter complex"/>
    <property type="evidence" value="ECO:0007669"/>
    <property type="project" value="TreeGrafter"/>
</dbReference>
<dbReference type="PROSITE" id="PS50893">
    <property type="entry name" value="ABC_TRANSPORTER_2"/>
    <property type="match status" value="1"/>
</dbReference>
<protein>
    <submittedName>
        <fullName evidence="6">ABC-type cobalt transport system, ATPase component</fullName>
    </submittedName>
</protein>
<dbReference type="Proteomes" id="UP000006666">
    <property type="component" value="Chromosome"/>
</dbReference>
<gene>
    <name evidence="6" type="ordered locus">Ksed_01750</name>
</gene>
<dbReference type="CDD" id="cd03225">
    <property type="entry name" value="ABC_cobalt_CbiO_domain1"/>
    <property type="match status" value="1"/>
</dbReference>
<keyword evidence="4" id="KW-0067">ATP-binding</keyword>
<dbReference type="InterPro" id="IPR017871">
    <property type="entry name" value="ABC_transporter-like_CS"/>
</dbReference>
<dbReference type="GO" id="GO:0016887">
    <property type="term" value="F:ATP hydrolysis activity"/>
    <property type="evidence" value="ECO:0007669"/>
    <property type="project" value="InterPro"/>
</dbReference>
<evidence type="ECO:0000313" key="6">
    <source>
        <dbReference type="EMBL" id="ACV05263.1"/>
    </source>
</evidence>
<dbReference type="PANTHER" id="PTHR43553:SF24">
    <property type="entry name" value="ENERGY-COUPLING FACTOR TRANSPORTER ATP-BINDING PROTEIN ECFA1"/>
    <property type="match status" value="1"/>
</dbReference>
<dbReference type="KEGG" id="kse:Ksed_01750"/>
<dbReference type="SMART" id="SM00382">
    <property type="entry name" value="AAA"/>
    <property type="match status" value="1"/>
</dbReference>
<feature type="domain" description="ABC transporter" evidence="5">
    <location>
        <begin position="8"/>
        <end position="229"/>
    </location>
</feature>
<dbReference type="InterPro" id="IPR050095">
    <property type="entry name" value="ECF_ABC_transporter_ATP-bd"/>
</dbReference>
<dbReference type="InterPro" id="IPR015856">
    <property type="entry name" value="ABC_transpr_CbiO/EcfA_su"/>
</dbReference>
<name>C7NJ38_KYTSD</name>
<dbReference type="PANTHER" id="PTHR43553">
    <property type="entry name" value="HEAVY METAL TRANSPORTER"/>
    <property type="match status" value="1"/>
</dbReference>
<dbReference type="HOGENOM" id="CLU_000604_1_22_11"/>
<dbReference type="Gene3D" id="3.40.50.300">
    <property type="entry name" value="P-loop containing nucleotide triphosphate hydrolases"/>
    <property type="match status" value="1"/>
</dbReference>
<dbReference type="InterPro" id="IPR003593">
    <property type="entry name" value="AAA+_ATPase"/>
</dbReference>
<reference evidence="6 7" key="1">
    <citation type="journal article" date="2009" name="Stand. Genomic Sci.">
        <title>Complete genome sequence of Kytococcus sedentarius type strain (541).</title>
        <authorList>
            <person name="Sims D."/>
            <person name="Brettin T."/>
            <person name="Detter J.C."/>
            <person name="Han C."/>
            <person name="Lapidus A."/>
            <person name="Copeland A."/>
            <person name="Glavina Del Rio T."/>
            <person name="Nolan M."/>
            <person name="Chen F."/>
            <person name="Lucas S."/>
            <person name="Tice H."/>
            <person name="Cheng J.F."/>
            <person name="Bruce D."/>
            <person name="Goodwin L."/>
            <person name="Pitluck S."/>
            <person name="Ovchinnikova G."/>
            <person name="Pati A."/>
            <person name="Ivanova N."/>
            <person name="Mavrommatis K."/>
            <person name="Chen A."/>
            <person name="Palaniappan K."/>
            <person name="D'haeseleer P."/>
            <person name="Chain P."/>
            <person name="Bristow J."/>
            <person name="Eisen J.A."/>
            <person name="Markowitz V."/>
            <person name="Hugenholtz P."/>
            <person name="Schneider S."/>
            <person name="Goker M."/>
            <person name="Pukall R."/>
            <person name="Kyrpides N.C."/>
            <person name="Klenk H.P."/>
        </authorList>
    </citation>
    <scope>NUCLEOTIDE SEQUENCE [LARGE SCALE GENOMIC DNA]</scope>
    <source>
        <strain evidence="7">ATCC 14392 / DSM 20547 / JCM 11482 / CCUG 33030 / NBRC 15357 / NCTC 11040 / CCM 314 / 541</strain>
    </source>
</reference>
<evidence type="ECO:0000256" key="2">
    <source>
        <dbReference type="ARBA" id="ARBA00022448"/>
    </source>
</evidence>
<keyword evidence="3" id="KW-0547">Nucleotide-binding</keyword>
<keyword evidence="2" id="KW-0813">Transport</keyword>
<proteinExistence type="inferred from homology"/>
<dbReference type="STRING" id="478801.Ksed_01750"/>
<sequence length="230" mass="24904">MSGPGPVIRFEDVSLTRQGRTALEGVSLTLTEPRVALIGANGSGKSTLARCIIGLDKPTAGRVEVNGLDVRRQARVVRREVGFLFSDPDHQIVMPTVREDLEFSAGRRGWSAAQRADAVDAALVRAGLEGHADHPCHLLSGGQKQLLALAAVLMAGPSVLVADEPTTLLDLRNRRRVAAELMALEQQVVLVTHHLDLIEGVDRVVVLDEGRVVCDDRPEVSIPFYERLMA</sequence>
<dbReference type="SUPFAM" id="SSF52540">
    <property type="entry name" value="P-loop containing nucleoside triphosphate hydrolases"/>
    <property type="match status" value="1"/>
</dbReference>
<dbReference type="GO" id="GO:0042626">
    <property type="term" value="F:ATPase-coupled transmembrane transporter activity"/>
    <property type="evidence" value="ECO:0007669"/>
    <property type="project" value="TreeGrafter"/>
</dbReference>